<accession>A0A7S6ZPC1</accession>
<dbReference type="SUPFAM" id="SSF55653">
    <property type="entry name" value="Ribosomal protein L9 C-domain"/>
    <property type="match status" value="1"/>
</dbReference>
<dbReference type="Gene3D" id="3.10.430.100">
    <property type="entry name" value="Ribosomal protein L9, C-terminal domain"/>
    <property type="match status" value="1"/>
</dbReference>
<evidence type="ECO:0000256" key="1">
    <source>
        <dbReference type="ARBA" id="ARBA00010605"/>
    </source>
</evidence>
<dbReference type="Pfam" id="PF03948">
    <property type="entry name" value="Ribosomal_L9_C"/>
    <property type="match status" value="1"/>
</dbReference>
<keyword evidence="8" id="KW-0150">Chloroplast</keyword>
<dbReference type="PANTHER" id="PTHR21368">
    <property type="entry name" value="50S RIBOSOMAL PROTEIN L9"/>
    <property type="match status" value="1"/>
</dbReference>
<evidence type="ECO:0000256" key="2">
    <source>
        <dbReference type="ARBA" id="ARBA00022730"/>
    </source>
</evidence>
<keyword evidence="8" id="KW-0934">Plastid</keyword>
<organism evidence="8">
    <name type="scientific">Schizocladia ischiensis</name>
    <dbReference type="NCBI Taxonomy" id="196139"/>
    <lineage>
        <taxon>Eukaryota</taxon>
        <taxon>Sar</taxon>
        <taxon>Stramenopiles</taxon>
        <taxon>Ochrophyta</taxon>
        <taxon>PX clade</taxon>
        <taxon>Schizocladiophyceae</taxon>
        <taxon>Schizocladiales</taxon>
        <taxon>Schizocladiaceae</taxon>
        <taxon>Schizocladia</taxon>
    </lineage>
</organism>
<geneLocation type="chloroplast" evidence="8"/>
<reference evidence="8" key="1">
    <citation type="submission" date="2020-03" db="EMBL/GenBank/DDBJ databases">
        <title>Schizocladia ischiensis organellar genomes: estimating the origin of multicellularity in heterokonts and the emergence of shallow ocean ecosystems.</title>
        <authorList>
            <person name="Phillips N.E."/>
            <person name="Braun E.L."/>
            <person name="Boore J."/>
            <person name="Cheda B."/>
            <person name="Salomon M.P."/>
        </authorList>
    </citation>
    <scope>NUCLEOTIDE SEQUENCE</scope>
</reference>
<dbReference type="InterPro" id="IPR009027">
    <property type="entry name" value="Ribosomal_bL9/RNase_H1_N"/>
</dbReference>
<dbReference type="NCBIfam" id="TIGR00158">
    <property type="entry name" value="L9"/>
    <property type="match status" value="1"/>
</dbReference>
<dbReference type="GO" id="GO:0003735">
    <property type="term" value="F:structural constituent of ribosome"/>
    <property type="evidence" value="ECO:0007669"/>
    <property type="project" value="InterPro"/>
</dbReference>
<comment type="subcellular location">
    <subcellularLocation>
        <location evidence="6">Plastid</location>
        <location evidence="6">Chloroplast</location>
    </subcellularLocation>
</comment>
<dbReference type="GO" id="GO:1990904">
    <property type="term" value="C:ribonucleoprotein complex"/>
    <property type="evidence" value="ECO:0007669"/>
    <property type="project" value="UniProtKB-KW"/>
</dbReference>
<dbReference type="InterPro" id="IPR020070">
    <property type="entry name" value="Ribosomal_bL9_N"/>
</dbReference>
<dbReference type="AlphaFoldDB" id="A0A7S6ZPC1"/>
<dbReference type="InterPro" id="IPR020594">
    <property type="entry name" value="Ribosomal_bL9_bac/chp"/>
</dbReference>
<protein>
    <recommendedName>
        <fullName evidence="6">Large ribosomal subunit protein bL9c</fullName>
    </recommendedName>
</protein>
<keyword evidence="5 6" id="KW-0687">Ribonucleoprotein</keyword>
<dbReference type="InterPro" id="IPR036935">
    <property type="entry name" value="Ribosomal_bL9_N_sf"/>
</dbReference>
<evidence type="ECO:0000259" key="7">
    <source>
        <dbReference type="PROSITE" id="PS00651"/>
    </source>
</evidence>
<gene>
    <name evidence="6 8" type="primary">rpl9</name>
</gene>
<evidence type="ECO:0000256" key="5">
    <source>
        <dbReference type="ARBA" id="ARBA00023274"/>
    </source>
</evidence>
<dbReference type="Gene3D" id="3.40.5.10">
    <property type="entry name" value="Ribosomal protein L9, N-terminal domain"/>
    <property type="match status" value="1"/>
</dbReference>
<keyword evidence="3 6" id="KW-0694">RNA-binding</keyword>
<dbReference type="HAMAP" id="MF_00503">
    <property type="entry name" value="Ribosomal_bL9"/>
    <property type="match status" value="1"/>
</dbReference>
<dbReference type="GO" id="GO:0019843">
    <property type="term" value="F:rRNA binding"/>
    <property type="evidence" value="ECO:0007669"/>
    <property type="project" value="UniProtKB-UniRule"/>
</dbReference>
<dbReference type="GO" id="GO:0006412">
    <property type="term" value="P:translation"/>
    <property type="evidence" value="ECO:0007669"/>
    <property type="project" value="UniProtKB-UniRule"/>
</dbReference>
<comment type="function">
    <text evidence="6">Binds to the 23S rRNA.</text>
</comment>
<dbReference type="PROSITE" id="PS00651">
    <property type="entry name" value="RIBOSOMAL_L9"/>
    <property type="match status" value="1"/>
</dbReference>
<dbReference type="RefSeq" id="YP_010032370.1">
    <property type="nucleotide sequence ID" value="NC_053868.1"/>
</dbReference>
<dbReference type="Pfam" id="PF01281">
    <property type="entry name" value="Ribosomal_L9_N"/>
    <property type="match status" value="1"/>
</dbReference>
<feature type="domain" description="Ribosomal protein L9" evidence="7">
    <location>
        <begin position="21"/>
        <end position="48"/>
    </location>
</feature>
<dbReference type="InterPro" id="IPR000244">
    <property type="entry name" value="Ribosomal_bL9"/>
</dbReference>
<dbReference type="GeneID" id="63377867"/>
<dbReference type="SUPFAM" id="SSF55658">
    <property type="entry name" value="L9 N-domain-like"/>
    <property type="match status" value="1"/>
</dbReference>
<name>A0A7S6ZPC1_9STRA</name>
<dbReference type="GO" id="GO:0009507">
    <property type="term" value="C:chloroplast"/>
    <property type="evidence" value="ECO:0007669"/>
    <property type="project" value="UniProtKB-SubCell"/>
</dbReference>
<evidence type="ECO:0000256" key="4">
    <source>
        <dbReference type="ARBA" id="ARBA00022980"/>
    </source>
</evidence>
<dbReference type="InterPro" id="IPR036791">
    <property type="entry name" value="Ribosomal_bL9_C_sf"/>
</dbReference>
<evidence type="ECO:0000256" key="3">
    <source>
        <dbReference type="ARBA" id="ARBA00022884"/>
    </source>
</evidence>
<dbReference type="InterPro" id="IPR020069">
    <property type="entry name" value="Ribosomal_bL9_C"/>
</dbReference>
<comment type="similarity">
    <text evidence="1 6">Belongs to the bacterial ribosomal protein bL9 family.</text>
</comment>
<dbReference type="EMBL" id="MT226925">
    <property type="protein sequence ID" value="QOW07577.1"/>
    <property type="molecule type" value="Genomic_DNA"/>
</dbReference>
<sequence length="156" mass="18052">MTKKIKKEMQIFLKENVPNLGRKGNLINVKSGYVRNYLIPMKFAELATPTLIEKFKVQQKQLKQDQEQFIINAKNNKKILDTINEFIIKKRVTKQKRIFGKIRSTEILTLILNQTGINLRESDIVVPEITELGIYNITVNLHSTISTNVQIKIVSE</sequence>
<evidence type="ECO:0000313" key="8">
    <source>
        <dbReference type="EMBL" id="QOW07577.1"/>
    </source>
</evidence>
<keyword evidence="4 6" id="KW-0689">Ribosomal protein</keyword>
<proteinExistence type="inferred from homology"/>
<dbReference type="GO" id="GO:0005840">
    <property type="term" value="C:ribosome"/>
    <property type="evidence" value="ECO:0007669"/>
    <property type="project" value="UniProtKB-KW"/>
</dbReference>
<evidence type="ECO:0000256" key="6">
    <source>
        <dbReference type="HAMAP-Rule" id="MF_00503"/>
    </source>
</evidence>
<keyword evidence="2 6" id="KW-0699">rRNA-binding</keyword>